<name>A0AAV0AL34_PHAPC</name>
<evidence type="ECO:0000256" key="1">
    <source>
        <dbReference type="SAM" id="MobiDB-lite"/>
    </source>
</evidence>
<evidence type="ECO:0000313" key="4">
    <source>
        <dbReference type="EMBL" id="CAH7668067.1"/>
    </source>
</evidence>
<feature type="domain" description="CUE" evidence="2">
    <location>
        <begin position="651"/>
        <end position="693"/>
    </location>
</feature>
<gene>
    <name evidence="4" type="ORF">PPACK8108_LOCUS2536</name>
</gene>
<dbReference type="InterPro" id="IPR003892">
    <property type="entry name" value="CUE"/>
</dbReference>
<feature type="region of interest" description="Disordered" evidence="1">
    <location>
        <begin position="507"/>
        <end position="531"/>
    </location>
</feature>
<dbReference type="CDD" id="cd14279">
    <property type="entry name" value="CUE"/>
    <property type="match status" value="1"/>
</dbReference>
<dbReference type="PANTHER" id="PTHR23101:SF25">
    <property type="entry name" value="GTPASE-ACTIVATING PROTEIN AND VPS9 DOMAIN-CONTAINING PROTEIN 1"/>
    <property type="match status" value="1"/>
</dbReference>
<feature type="compositionally biased region" description="Basic and acidic residues" evidence="1">
    <location>
        <begin position="513"/>
        <end position="522"/>
    </location>
</feature>
<dbReference type="SUPFAM" id="SSF46934">
    <property type="entry name" value="UBA-like"/>
    <property type="match status" value="1"/>
</dbReference>
<dbReference type="PANTHER" id="PTHR23101">
    <property type="entry name" value="RAB GDP/GTP EXCHANGE FACTOR"/>
    <property type="match status" value="1"/>
</dbReference>
<dbReference type="InterPro" id="IPR045046">
    <property type="entry name" value="Vps9-like"/>
</dbReference>
<comment type="caution">
    <text evidence="4">The sequence shown here is derived from an EMBL/GenBank/DDBJ whole genome shotgun (WGS) entry which is preliminary data.</text>
</comment>
<evidence type="ECO:0000259" key="3">
    <source>
        <dbReference type="PROSITE" id="PS51205"/>
    </source>
</evidence>
<dbReference type="GO" id="GO:0043130">
    <property type="term" value="F:ubiquitin binding"/>
    <property type="evidence" value="ECO:0007669"/>
    <property type="project" value="InterPro"/>
</dbReference>
<evidence type="ECO:0000313" key="5">
    <source>
        <dbReference type="Proteomes" id="UP001153365"/>
    </source>
</evidence>
<proteinExistence type="predicted"/>
<sequence length="693" mass="77406">MSENVSVNPHAHTLVISDFDPFSSSSTAQDPSQQSSSVEVSKAVTQLSQNEANGTEILLDHDSKINNNPSDRPTDPQSSYESKTASNQSLATPEKTLSSALTATRARASSWSLFRRTPISNEHSHSLPTSPEPPAVAQLPAGEAPNSDSKNSQDSPLSAAFSLSSIASAFKRPQSLAMTPSRLGTIPSQPQSPNETRPTPDLSPRNADPDPPPSVPPRLVMDDNLADDEPTAGPFDFNLFLEQMRWPQAVPIAKYLRSFLKEFTKRSHDFGKPIGVSEQVKVINDFLDFISVKMREIKGGPWDIKICNDAEFDHAVEAMEKLVMNRVWNLTFTPELPESLPSQTDDLERDIVLSQKMNLFYWVADRHLDMNLPPDEADGFLEFAKTELLKINSYKAPRDKMICILNCCKVIFGLIRHINQNEGDADSFVPILILVVLRAQPKNLISNVQYIQRFRNPEKMRGENGYYLSSLNAAISFIERLEHSMLSNISKSEFEYNVEQAISRLPRSPVDTKSLKDRETEAPNKSTQSTSIPDLTRSWLFSTVPQLAEKAVSRPLNAIARIVDDISSDSNEYSHEPDQSINRRPSLQETRRASASGIDYQMPHQPRRPGSRSWSTGSPVSIVNELESKAREALEPSDQDFRRIDNLKRAEHQAKLETLSSIFPKLETEVLEIVLITHHGKISKAIDSLLEMS</sequence>
<dbReference type="Pfam" id="PF02204">
    <property type="entry name" value="VPS9"/>
    <property type="match status" value="1"/>
</dbReference>
<accession>A0AAV0AL34</accession>
<dbReference type="SMART" id="SM00167">
    <property type="entry name" value="VPS9"/>
    <property type="match status" value="1"/>
</dbReference>
<dbReference type="SMART" id="SM00546">
    <property type="entry name" value="CUE"/>
    <property type="match status" value="1"/>
</dbReference>
<dbReference type="InterPro" id="IPR009060">
    <property type="entry name" value="UBA-like_sf"/>
</dbReference>
<feature type="domain" description="VPS9" evidence="3">
    <location>
        <begin position="347"/>
        <end position="487"/>
    </location>
</feature>
<dbReference type="Pfam" id="PF18151">
    <property type="entry name" value="DUF5601"/>
    <property type="match status" value="1"/>
</dbReference>
<feature type="compositionally biased region" description="Polar residues" evidence="1">
    <location>
        <begin position="579"/>
        <end position="588"/>
    </location>
</feature>
<feature type="region of interest" description="Disordered" evidence="1">
    <location>
        <begin position="569"/>
        <end position="618"/>
    </location>
</feature>
<protein>
    <submittedName>
        <fullName evidence="4">Vacuolar protein sorting-associated protein 9</fullName>
    </submittedName>
</protein>
<reference evidence="4" key="1">
    <citation type="submission" date="2022-06" db="EMBL/GenBank/DDBJ databases">
        <authorList>
            <consortium name="SYNGENTA / RWTH Aachen University"/>
        </authorList>
    </citation>
    <scope>NUCLEOTIDE SEQUENCE</scope>
</reference>
<dbReference type="GO" id="GO:0030139">
    <property type="term" value="C:endocytic vesicle"/>
    <property type="evidence" value="ECO:0007669"/>
    <property type="project" value="TreeGrafter"/>
</dbReference>
<dbReference type="SUPFAM" id="SSF109993">
    <property type="entry name" value="VPS9 domain"/>
    <property type="match status" value="1"/>
</dbReference>
<feature type="region of interest" description="Disordered" evidence="1">
    <location>
        <begin position="20"/>
        <end position="103"/>
    </location>
</feature>
<dbReference type="PROSITE" id="PS51205">
    <property type="entry name" value="VPS9"/>
    <property type="match status" value="1"/>
</dbReference>
<feature type="region of interest" description="Disordered" evidence="1">
    <location>
        <begin position="121"/>
        <end position="157"/>
    </location>
</feature>
<dbReference type="EMBL" id="CALTRL010000430">
    <property type="protein sequence ID" value="CAH7668067.1"/>
    <property type="molecule type" value="Genomic_DNA"/>
</dbReference>
<dbReference type="Proteomes" id="UP001153365">
    <property type="component" value="Unassembled WGS sequence"/>
</dbReference>
<dbReference type="AlphaFoldDB" id="A0AAV0AL34"/>
<feature type="compositionally biased region" description="Polar residues" evidence="1">
    <location>
        <begin position="186"/>
        <end position="197"/>
    </location>
</feature>
<dbReference type="InterPro" id="IPR041545">
    <property type="entry name" value="DUF5601"/>
</dbReference>
<evidence type="ECO:0000259" key="2">
    <source>
        <dbReference type="PROSITE" id="PS51140"/>
    </source>
</evidence>
<dbReference type="GO" id="GO:0031267">
    <property type="term" value="F:small GTPase binding"/>
    <property type="evidence" value="ECO:0007669"/>
    <property type="project" value="TreeGrafter"/>
</dbReference>
<dbReference type="GO" id="GO:0005829">
    <property type="term" value="C:cytosol"/>
    <property type="evidence" value="ECO:0007669"/>
    <property type="project" value="TreeGrafter"/>
</dbReference>
<dbReference type="InterPro" id="IPR003123">
    <property type="entry name" value="VPS9"/>
</dbReference>
<dbReference type="PROSITE" id="PS51140">
    <property type="entry name" value="CUE"/>
    <property type="match status" value="1"/>
</dbReference>
<dbReference type="Gene3D" id="1.10.246.120">
    <property type="match status" value="1"/>
</dbReference>
<dbReference type="Pfam" id="PF02845">
    <property type="entry name" value="CUE"/>
    <property type="match status" value="1"/>
</dbReference>
<dbReference type="GO" id="GO:0005085">
    <property type="term" value="F:guanyl-nucleotide exchange factor activity"/>
    <property type="evidence" value="ECO:0007669"/>
    <property type="project" value="InterPro"/>
</dbReference>
<feature type="compositionally biased region" description="Polar residues" evidence="1">
    <location>
        <begin position="22"/>
        <end position="53"/>
    </location>
</feature>
<organism evidence="4 5">
    <name type="scientific">Phakopsora pachyrhizi</name>
    <name type="common">Asian soybean rust disease fungus</name>
    <dbReference type="NCBI Taxonomy" id="170000"/>
    <lineage>
        <taxon>Eukaryota</taxon>
        <taxon>Fungi</taxon>
        <taxon>Dikarya</taxon>
        <taxon>Basidiomycota</taxon>
        <taxon>Pucciniomycotina</taxon>
        <taxon>Pucciniomycetes</taxon>
        <taxon>Pucciniales</taxon>
        <taxon>Phakopsoraceae</taxon>
        <taxon>Phakopsora</taxon>
    </lineage>
</organism>
<feature type="region of interest" description="Disordered" evidence="1">
    <location>
        <begin position="175"/>
        <end position="228"/>
    </location>
</feature>
<dbReference type="Gene3D" id="1.10.8.10">
    <property type="entry name" value="DNA helicase RuvA subunit, C-terminal domain"/>
    <property type="match status" value="1"/>
</dbReference>
<dbReference type="GO" id="GO:0016192">
    <property type="term" value="P:vesicle-mediated transport"/>
    <property type="evidence" value="ECO:0007669"/>
    <property type="project" value="InterPro"/>
</dbReference>
<dbReference type="Gene3D" id="1.20.1050.80">
    <property type="entry name" value="VPS9 domain"/>
    <property type="match status" value="1"/>
</dbReference>
<keyword evidence="5" id="KW-1185">Reference proteome</keyword>
<feature type="compositionally biased region" description="Polar residues" evidence="1">
    <location>
        <begin position="65"/>
        <end position="91"/>
    </location>
</feature>
<dbReference type="InterPro" id="IPR037191">
    <property type="entry name" value="VPS9_dom_sf"/>
</dbReference>